<feature type="domain" description="Xylanolytic transcriptional activator regulatory" evidence="5">
    <location>
        <begin position="228"/>
        <end position="300"/>
    </location>
</feature>
<evidence type="ECO:0000256" key="1">
    <source>
        <dbReference type="ARBA" id="ARBA00023015"/>
    </source>
</evidence>
<evidence type="ECO:0000313" key="7">
    <source>
        <dbReference type="Proteomes" id="UP001165205"/>
    </source>
</evidence>
<dbReference type="GO" id="GO:0005634">
    <property type="term" value="C:nucleus"/>
    <property type="evidence" value="ECO:0007669"/>
    <property type="project" value="TreeGrafter"/>
</dbReference>
<evidence type="ECO:0000256" key="3">
    <source>
        <dbReference type="ARBA" id="ARBA00023242"/>
    </source>
</evidence>
<keyword evidence="2" id="KW-0804">Transcription</keyword>
<dbReference type="InterPro" id="IPR007219">
    <property type="entry name" value="XnlR_reg_dom"/>
</dbReference>
<evidence type="ECO:0000259" key="5">
    <source>
        <dbReference type="SMART" id="SM00906"/>
    </source>
</evidence>
<dbReference type="CDD" id="cd12148">
    <property type="entry name" value="fungal_TF_MHR"/>
    <property type="match status" value="1"/>
</dbReference>
<keyword evidence="1" id="KW-0805">Transcription regulation</keyword>
<dbReference type="AlphaFoldDB" id="A0AAN4YYI0"/>
<comment type="caution">
    <text evidence="6">The sequence shown here is derived from an EMBL/GenBank/DDBJ whole genome shotgun (WGS) entry which is preliminary data.</text>
</comment>
<dbReference type="PANTHER" id="PTHR31668">
    <property type="entry name" value="GLUCOSE TRANSPORT TRANSCRIPTION REGULATOR RGT1-RELATED-RELATED"/>
    <property type="match status" value="1"/>
</dbReference>
<dbReference type="PANTHER" id="PTHR31668:SF4">
    <property type="entry name" value="TRANSCRIPTIONAL ACTIVATOR PROTEIN DAL81"/>
    <property type="match status" value="1"/>
</dbReference>
<evidence type="ECO:0000256" key="4">
    <source>
        <dbReference type="SAM" id="MobiDB-lite"/>
    </source>
</evidence>
<organism evidence="6 7">
    <name type="scientific">Aspergillus oryzae</name>
    <name type="common">Yellow koji mold</name>
    <dbReference type="NCBI Taxonomy" id="5062"/>
    <lineage>
        <taxon>Eukaryota</taxon>
        <taxon>Fungi</taxon>
        <taxon>Dikarya</taxon>
        <taxon>Ascomycota</taxon>
        <taxon>Pezizomycotina</taxon>
        <taxon>Eurotiomycetes</taxon>
        <taxon>Eurotiomycetidae</taxon>
        <taxon>Eurotiales</taxon>
        <taxon>Aspergillaceae</taxon>
        <taxon>Aspergillus</taxon>
        <taxon>Aspergillus subgen. Circumdati</taxon>
    </lineage>
</organism>
<gene>
    <name evidence="6" type="ORF">Aory04_001300000</name>
</gene>
<evidence type="ECO:0000256" key="2">
    <source>
        <dbReference type="ARBA" id="ARBA00023163"/>
    </source>
</evidence>
<dbReference type="GO" id="GO:0001080">
    <property type="term" value="P:nitrogen catabolite activation of transcription from RNA polymerase II promoter"/>
    <property type="evidence" value="ECO:0007669"/>
    <property type="project" value="TreeGrafter"/>
</dbReference>
<proteinExistence type="predicted"/>
<accession>A0AAN4YYI0</accession>
<dbReference type="EMBL" id="BSYA01000289">
    <property type="protein sequence ID" value="GMG38267.1"/>
    <property type="molecule type" value="Genomic_DNA"/>
</dbReference>
<protein>
    <submittedName>
        <fullName evidence="6">Unnamed protein product</fullName>
    </submittedName>
</protein>
<sequence>MGDHSGSVASSIDPESSFLPPSWEEPSNHPASHLPSRGASVNPAVHQPAFAPLEDVPTNGAVSPAVSGHLVTVGRSPTQFVQSLDQLEGFSAHLFGASAESDPWLLRHCSFDDAGVKCFYKVHFRNAGGVPTADKIPVHFMLAADDLATSAKQETSCRFSGDATREELNRLVPHDYGQRLVSLLWRMAYELISEEIHTPHLAVLQTALLYLHRPLDEARASIADTPFVWSFVGTIVGLAESLGLHIECRMWGIPAWEKRLRRRLWWAIYAEDKWRSLLMGRPPYIHRSEWDVSELDGADFLYHTRGASSSSSGVHQPQDPVPFRYLVDLSGIAEQIYESF</sequence>
<evidence type="ECO:0000313" key="6">
    <source>
        <dbReference type="EMBL" id="GMG38267.1"/>
    </source>
</evidence>
<dbReference type="Pfam" id="PF04082">
    <property type="entry name" value="Fungal_trans"/>
    <property type="match status" value="1"/>
</dbReference>
<dbReference type="Proteomes" id="UP001165205">
    <property type="component" value="Unassembled WGS sequence"/>
</dbReference>
<feature type="region of interest" description="Disordered" evidence="4">
    <location>
        <begin position="1"/>
        <end position="43"/>
    </location>
</feature>
<keyword evidence="3" id="KW-0539">Nucleus</keyword>
<name>A0AAN4YYI0_ASPOZ</name>
<dbReference type="GO" id="GO:0008270">
    <property type="term" value="F:zinc ion binding"/>
    <property type="evidence" value="ECO:0007669"/>
    <property type="project" value="InterPro"/>
</dbReference>
<dbReference type="InterPro" id="IPR050797">
    <property type="entry name" value="Carb_Metab_Trans_Reg"/>
</dbReference>
<dbReference type="GO" id="GO:0006351">
    <property type="term" value="P:DNA-templated transcription"/>
    <property type="evidence" value="ECO:0007669"/>
    <property type="project" value="InterPro"/>
</dbReference>
<dbReference type="GO" id="GO:0003677">
    <property type="term" value="F:DNA binding"/>
    <property type="evidence" value="ECO:0007669"/>
    <property type="project" value="InterPro"/>
</dbReference>
<reference evidence="6" key="1">
    <citation type="submission" date="2023-04" db="EMBL/GenBank/DDBJ databases">
        <title>Aspergillus oryzae NBRC 4228.</title>
        <authorList>
            <person name="Ichikawa N."/>
            <person name="Sato H."/>
            <person name="Tonouchi N."/>
        </authorList>
    </citation>
    <scope>NUCLEOTIDE SEQUENCE</scope>
    <source>
        <strain evidence="6">NBRC 4228</strain>
    </source>
</reference>
<dbReference type="SMART" id="SM00906">
    <property type="entry name" value="Fungal_trans"/>
    <property type="match status" value="1"/>
</dbReference>